<dbReference type="PANTHER" id="PTHR45527:SF1">
    <property type="entry name" value="FATTY ACID SYNTHASE"/>
    <property type="match status" value="1"/>
</dbReference>
<dbReference type="EMBL" id="JBHTEY010000004">
    <property type="protein sequence ID" value="MFC7613073.1"/>
    <property type="molecule type" value="Genomic_DNA"/>
</dbReference>
<keyword evidence="4" id="KW-1185">Reference proteome</keyword>
<evidence type="ECO:0000259" key="2">
    <source>
        <dbReference type="Pfam" id="PF13193"/>
    </source>
</evidence>
<evidence type="ECO:0000313" key="4">
    <source>
        <dbReference type="Proteomes" id="UP001596512"/>
    </source>
</evidence>
<dbReference type="Gene3D" id="3.30.300.30">
    <property type="match status" value="1"/>
</dbReference>
<dbReference type="Pfam" id="PF13193">
    <property type="entry name" value="AMP-binding_C"/>
    <property type="match status" value="1"/>
</dbReference>
<reference evidence="4" key="1">
    <citation type="journal article" date="2019" name="Int. J. Syst. Evol. Microbiol.">
        <title>The Global Catalogue of Microorganisms (GCM) 10K type strain sequencing project: providing services to taxonomists for standard genome sequencing and annotation.</title>
        <authorList>
            <consortium name="The Broad Institute Genomics Platform"/>
            <consortium name="The Broad Institute Genome Sequencing Center for Infectious Disease"/>
            <person name="Wu L."/>
            <person name="Ma J."/>
        </authorList>
    </citation>
    <scope>NUCLEOTIDE SEQUENCE [LARGE SCALE GENOMIC DNA]</scope>
    <source>
        <strain evidence="4">JCM 17695</strain>
    </source>
</reference>
<proteinExistence type="predicted"/>
<dbReference type="SUPFAM" id="SSF56801">
    <property type="entry name" value="Acetyl-CoA synthetase-like"/>
    <property type="match status" value="1"/>
</dbReference>
<dbReference type="Pfam" id="PF00501">
    <property type="entry name" value="AMP-binding"/>
    <property type="match status" value="1"/>
</dbReference>
<dbReference type="InterPro" id="IPR000873">
    <property type="entry name" value="AMP-dep_synth/lig_dom"/>
</dbReference>
<evidence type="ECO:0000259" key="1">
    <source>
        <dbReference type="Pfam" id="PF00501"/>
    </source>
</evidence>
<dbReference type="Gene3D" id="3.40.50.12780">
    <property type="entry name" value="N-terminal domain of ligase-like"/>
    <property type="match status" value="1"/>
</dbReference>
<comment type="caution">
    <text evidence="3">The sequence shown here is derived from an EMBL/GenBank/DDBJ whole genome shotgun (WGS) entry which is preliminary data.</text>
</comment>
<gene>
    <name evidence="3" type="ORF">ACFQV2_04990</name>
</gene>
<accession>A0ABW2TIN0</accession>
<protein>
    <submittedName>
        <fullName evidence="3">AMP-binding protein</fullName>
    </submittedName>
</protein>
<dbReference type="Proteomes" id="UP001596512">
    <property type="component" value="Unassembled WGS sequence"/>
</dbReference>
<feature type="domain" description="AMP-dependent synthetase/ligase" evidence="1">
    <location>
        <begin position="1"/>
        <end position="93"/>
    </location>
</feature>
<sequence>MICSGEELPLAVARDFTARFPRTDLHNLYGPTEAAIDVTAWHCVDLDGRTSVPIGAPISNLRVRVLDRHGVDTPIGVAGELHIGGVGVARGYHRRPALTAEKFVPDPDEPGARRYATGDLARWRRDGTVEFLGRLDHQVKLRGLRIELGEIESALRDLPGVTDAAVIVRDDRLTAYLVGGADHTEVKAALKKRLPEYMVPTAIMDLDALP</sequence>
<dbReference type="InterPro" id="IPR042099">
    <property type="entry name" value="ANL_N_sf"/>
</dbReference>
<dbReference type="InterPro" id="IPR025110">
    <property type="entry name" value="AMP-bd_C"/>
</dbReference>
<name>A0ABW2TIN0_9PSEU</name>
<dbReference type="InterPro" id="IPR045851">
    <property type="entry name" value="AMP-bd_C_sf"/>
</dbReference>
<feature type="domain" description="AMP-binding enzyme C-terminal" evidence="2">
    <location>
        <begin position="150"/>
        <end position="210"/>
    </location>
</feature>
<organism evidence="3 4">
    <name type="scientific">Actinokineospora soli</name>
    <dbReference type="NCBI Taxonomy" id="1048753"/>
    <lineage>
        <taxon>Bacteria</taxon>
        <taxon>Bacillati</taxon>
        <taxon>Actinomycetota</taxon>
        <taxon>Actinomycetes</taxon>
        <taxon>Pseudonocardiales</taxon>
        <taxon>Pseudonocardiaceae</taxon>
        <taxon>Actinokineospora</taxon>
    </lineage>
</organism>
<evidence type="ECO:0000313" key="3">
    <source>
        <dbReference type="EMBL" id="MFC7613073.1"/>
    </source>
</evidence>
<dbReference type="PANTHER" id="PTHR45527">
    <property type="entry name" value="NONRIBOSOMAL PEPTIDE SYNTHETASE"/>
    <property type="match status" value="1"/>
</dbReference>